<evidence type="ECO:0000313" key="4">
    <source>
        <dbReference type="Proteomes" id="UP000439903"/>
    </source>
</evidence>
<feature type="compositionally biased region" description="Polar residues" evidence="1">
    <location>
        <begin position="50"/>
        <end position="59"/>
    </location>
</feature>
<comment type="caution">
    <text evidence="3">The sequence shown here is derived from an EMBL/GenBank/DDBJ whole genome shotgun (WGS) entry which is preliminary data.</text>
</comment>
<proteinExistence type="predicted"/>
<dbReference type="AlphaFoldDB" id="A0A8H4AGA3"/>
<dbReference type="OrthoDB" id="10474198at2759"/>
<gene>
    <name evidence="3" type="ORF">F8M41_021736</name>
</gene>
<feature type="compositionally biased region" description="Low complexity" evidence="1">
    <location>
        <begin position="60"/>
        <end position="92"/>
    </location>
</feature>
<feature type="region of interest" description="Disordered" evidence="1">
    <location>
        <begin position="36"/>
        <end position="92"/>
    </location>
</feature>
<sequence length="140" mass="14179">MQFSKINSILALCLLFCSIFVAGAVNTHLSADAHTVNPTDSNTKEKPSHSDTATPTGTDVPTGSGVPVITGTTPTPTGTGTSPYPAWTGSHASSSAAASYTPAASPTPAIGAGNTLRSVAVDNLIYIGLFVCSAAFYLNF</sequence>
<name>A0A8H4AGA3_GIGMA</name>
<accession>A0A8H4AGA3</accession>
<dbReference type="EMBL" id="WTPW01000647">
    <property type="protein sequence ID" value="KAF0492457.1"/>
    <property type="molecule type" value="Genomic_DNA"/>
</dbReference>
<protein>
    <submittedName>
        <fullName evidence="3">Uncharacterized protein</fullName>
    </submittedName>
</protein>
<evidence type="ECO:0000313" key="3">
    <source>
        <dbReference type="EMBL" id="KAF0492457.1"/>
    </source>
</evidence>
<evidence type="ECO:0000256" key="2">
    <source>
        <dbReference type="SAM" id="SignalP"/>
    </source>
</evidence>
<organism evidence="3 4">
    <name type="scientific">Gigaspora margarita</name>
    <dbReference type="NCBI Taxonomy" id="4874"/>
    <lineage>
        <taxon>Eukaryota</taxon>
        <taxon>Fungi</taxon>
        <taxon>Fungi incertae sedis</taxon>
        <taxon>Mucoromycota</taxon>
        <taxon>Glomeromycotina</taxon>
        <taxon>Glomeromycetes</taxon>
        <taxon>Diversisporales</taxon>
        <taxon>Gigasporaceae</taxon>
        <taxon>Gigaspora</taxon>
    </lineage>
</organism>
<feature type="signal peptide" evidence="2">
    <location>
        <begin position="1"/>
        <end position="24"/>
    </location>
</feature>
<evidence type="ECO:0000256" key="1">
    <source>
        <dbReference type="SAM" id="MobiDB-lite"/>
    </source>
</evidence>
<feature type="chain" id="PRO_5034030245" evidence="2">
    <location>
        <begin position="25"/>
        <end position="140"/>
    </location>
</feature>
<keyword evidence="2" id="KW-0732">Signal</keyword>
<dbReference type="Proteomes" id="UP000439903">
    <property type="component" value="Unassembled WGS sequence"/>
</dbReference>
<keyword evidence="4" id="KW-1185">Reference proteome</keyword>
<reference evidence="3 4" key="1">
    <citation type="journal article" date="2019" name="Environ. Microbiol.">
        <title>At the nexus of three kingdoms: the genome of the mycorrhizal fungus Gigaspora margarita provides insights into plant, endobacterial and fungal interactions.</title>
        <authorList>
            <person name="Venice F."/>
            <person name="Ghignone S."/>
            <person name="Salvioli di Fossalunga A."/>
            <person name="Amselem J."/>
            <person name="Novero M."/>
            <person name="Xianan X."/>
            <person name="Sedzielewska Toro K."/>
            <person name="Morin E."/>
            <person name="Lipzen A."/>
            <person name="Grigoriev I.V."/>
            <person name="Henrissat B."/>
            <person name="Martin F.M."/>
            <person name="Bonfante P."/>
        </authorList>
    </citation>
    <scope>NUCLEOTIDE SEQUENCE [LARGE SCALE GENOMIC DNA]</scope>
    <source>
        <strain evidence="3 4">BEG34</strain>
    </source>
</reference>